<organism evidence="1 2">
    <name type="scientific">Sulfurospirillum halorespirans DSM 13726</name>
    <dbReference type="NCBI Taxonomy" id="1193502"/>
    <lineage>
        <taxon>Bacteria</taxon>
        <taxon>Pseudomonadati</taxon>
        <taxon>Campylobacterota</taxon>
        <taxon>Epsilonproteobacteria</taxon>
        <taxon>Campylobacterales</taxon>
        <taxon>Sulfurospirillaceae</taxon>
        <taxon>Sulfurospirillum</taxon>
    </lineage>
</organism>
<name>A0A1D7TGJ4_9BACT</name>
<gene>
    <name evidence="1" type="ORF">SHALO_0320</name>
</gene>
<protein>
    <submittedName>
        <fullName evidence="1">Uncharacterized protein</fullName>
    </submittedName>
</protein>
<dbReference type="RefSeq" id="WP_069477082.1">
    <property type="nucleotide sequence ID" value="NZ_CP017111.1"/>
</dbReference>
<proteinExistence type="predicted"/>
<dbReference type="STRING" id="1193502.SHALO_0320"/>
<dbReference type="AlphaFoldDB" id="A0A1D7TGJ4"/>
<keyword evidence="2" id="KW-1185">Reference proteome</keyword>
<dbReference type="EMBL" id="CP017111">
    <property type="protein sequence ID" value="AOO64117.1"/>
    <property type="molecule type" value="Genomic_DNA"/>
</dbReference>
<evidence type="ECO:0000313" key="1">
    <source>
        <dbReference type="EMBL" id="AOO64117.1"/>
    </source>
</evidence>
<sequence length="259" mass="30354">MKKFTLKRRYLIQNPKEVVKSILTTFPLYKKNLQQLFIENHPDASARLAVLGTRFHSLGEMEDFEEALKSFLCADVSGDKRYKSRYLSLFGLPQTYDFSLYAVYKKCDRIGIKPFEFAFASGMSTQKVLKVLLYREMQFLEYEVALLLEDHAKAPKTIAKRAENIGYLLKVSTVIFDEVMSKKMLKTFAPLLSQDRACLLPFVQSRAYATLLLDMRFFLREQSGFYLLKKSEMPLLFFVKKYLKKEEFRIAKRLKKALY</sequence>
<accession>A0A1D7TGJ4</accession>
<dbReference type="KEGG" id="shal:SHALO_0320"/>
<evidence type="ECO:0000313" key="2">
    <source>
        <dbReference type="Proteomes" id="UP000094609"/>
    </source>
</evidence>
<dbReference type="Proteomes" id="UP000094609">
    <property type="component" value="Chromosome"/>
</dbReference>
<dbReference type="PATRIC" id="fig|1193502.14.peg.326"/>
<reference evidence="2" key="1">
    <citation type="submission" date="2016-08" db="EMBL/GenBank/DDBJ databases">
        <title>Complete genome sequence of the organohalide-respiring Epsilonproteobacterium Sulfurospirillum halorespirans.</title>
        <authorList>
            <person name="Goris T."/>
            <person name="Zimmermann J."/>
            <person name="Schenz B."/>
            <person name="Lemos M."/>
            <person name="Hackermueller J."/>
            <person name="Diekert G."/>
        </authorList>
    </citation>
    <scope>NUCLEOTIDE SEQUENCE [LARGE SCALE GENOMIC DNA]</scope>
    <source>
        <strain>DSM 13726</strain>
        <strain evidence="2">PCE-M2</strain>
    </source>
</reference>